<evidence type="ECO:0000313" key="3">
    <source>
        <dbReference type="Proteomes" id="UP001249851"/>
    </source>
</evidence>
<dbReference type="InterPro" id="IPR001810">
    <property type="entry name" value="F-box_dom"/>
</dbReference>
<dbReference type="PANTHER" id="PTHR20933">
    <property type="entry name" value="F-BOX ONLY PROTEIN 33"/>
    <property type="match status" value="1"/>
</dbReference>
<dbReference type="GO" id="GO:0031398">
    <property type="term" value="P:positive regulation of protein ubiquitination"/>
    <property type="evidence" value="ECO:0007669"/>
    <property type="project" value="TreeGrafter"/>
</dbReference>
<dbReference type="GO" id="GO:0016301">
    <property type="term" value="F:kinase activity"/>
    <property type="evidence" value="ECO:0007669"/>
    <property type="project" value="UniProtKB-KW"/>
</dbReference>
<dbReference type="SUPFAM" id="SSF81383">
    <property type="entry name" value="F-box domain"/>
    <property type="match status" value="1"/>
</dbReference>
<sequence length="292" mass="32703">MATTRGRKRRRHRLKTISKENASYEELGVAELLWPSEDEREFCHGIFVENSLNREAILQAASNKFPMSHWGKTSALVANLAGGSLLSCSWNKEEVKLKEGSSDLSADKLKIDVSNKNANKSYPNYWTLLSDEIILSVFQHLPKKTIVKCAQVCKHWKRLAYDESLWRCVDMTKANLFPGLLGKVLKRGTRVLRLAHAKIASPLCDDNTSSFPDVVPLSPHSPRAISELRRLKVLNLAMCTGVTLTGISSLVKSGKNTSLKQLNFAWINLTRATILHAIRNLPRLQQLNLSGC</sequence>
<dbReference type="SUPFAM" id="SSF52047">
    <property type="entry name" value="RNI-like"/>
    <property type="match status" value="1"/>
</dbReference>
<dbReference type="PROSITE" id="PS50181">
    <property type="entry name" value="FBOX"/>
    <property type="match status" value="1"/>
</dbReference>
<keyword evidence="2" id="KW-0418">Kinase</keyword>
<dbReference type="SMART" id="SM00256">
    <property type="entry name" value="FBOX"/>
    <property type="match status" value="1"/>
</dbReference>
<dbReference type="InterPro" id="IPR032675">
    <property type="entry name" value="LRR_dom_sf"/>
</dbReference>
<keyword evidence="3" id="KW-1185">Reference proteome</keyword>
<feature type="domain" description="F-box" evidence="1">
    <location>
        <begin position="123"/>
        <end position="169"/>
    </location>
</feature>
<comment type="caution">
    <text evidence="2">The sequence shown here is derived from an EMBL/GenBank/DDBJ whole genome shotgun (WGS) entry which is preliminary data.</text>
</comment>
<gene>
    <name evidence="2" type="ORF">P5673_023883</name>
</gene>
<dbReference type="PANTHER" id="PTHR20933:SF4">
    <property type="entry name" value="F-BOX INVOLVED IN POLYQ PATHOGENESIS, ISOFORM A"/>
    <property type="match status" value="1"/>
</dbReference>
<dbReference type="Proteomes" id="UP001249851">
    <property type="component" value="Unassembled WGS sequence"/>
</dbReference>
<accession>A0AAD9Q4K1</accession>
<organism evidence="2 3">
    <name type="scientific">Acropora cervicornis</name>
    <name type="common">Staghorn coral</name>
    <dbReference type="NCBI Taxonomy" id="6130"/>
    <lineage>
        <taxon>Eukaryota</taxon>
        <taxon>Metazoa</taxon>
        <taxon>Cnidaria</taxon>
        <taxon>Anthozoa</taxon>
        <taxon>Hexacorallia</taxon>
        <taxon>Scleractinia</taxon>
        <taxon>Astrocoeniina</taxon>
        <taxon>Acroporidae</taxon>
        <taxon>Acropora</taxon>
    </lineage>
</organism>
<dbReference type="Pfam" id="PF12937">
    <property type="entry name" value="F-box-like"/>
    <property type="match status" value="1"/>
</dbReference>
<feature type="non-terminal residue" evidence="2">
    <location>
        <position position="292"/>
    </location>
</feature>
<evidence type="ECO:0000313" key="2">
    <source>
        <dbReference type="EMBL" id="KAK2554647.1"/>
    </source>
</evidence>
<reference evidence="2" key="2">
    <citation type="journal article" date="2023" name="Science">
        <title>Genomic signatures of disease resistance in endangered staghorn corals.</title>
        <authorList>
            <person name="Vollmer S.V."/>
            <person name="Selwyn J.D."/>
            <person name="Despard B.A."/>
            <person name="Roesel C.L."/>
        </authorList>
    </citation>
    <scope>NUCLEOTIDE SEQUENCE</scope>
    <source>
        <strain evidence="2">K2</strain>
    </source>
</reference>
<proteinExistence type="predicted"/>
<evidence type="ECO:0000259" key="1">
    <source>
        <dbReference type="PROSITE" id="PS50181"/>
    </source>
</evidence>
<name>A0AAD9Q4K1_ACRCE</name>
<protein>
    <submittedName>
        <fullName evidence="2">S-phase kinase-associated protein 2</fullName>
    </submittedName>
</protein>
<dbReference type="InterPro" id="IPR036047">
    <property type="entry name" value="F-box-like_dom_sf"/>
</dbReference>
<reference evidence="2" key="1">
    <citation type="journal article" date="2023" name="G3 (Bethesda)">
        <title>Whole genome assembly and annotation of the endangered Caribbean coral Acropora cervicornis.</title>
        <authorList>
            <person name="Selwyn J.D."/>
            <person name="Vollmer S.V."/>
        </authorList>
    </citation>
    <scope>NUCLEOTIDE SEQUENCE</scope>
    <source>
        <strain evidence="2">K2</strain>
    </source>
</reference>
<dbReference type="EMBL" id="JARQWQ010000068">
    <property type="protein sequence ID" value="KAK2554647.1"/>
    <property type="molecule type" value="Genomic_DNA"/>
</dbReference>
<dbReference type="AlphaFoldDB" id="A0AAD9Q4K1"/>
<dbReference type="Gene3D" id="3.80.10.10">
    <property type="entry name" value="Ribonuclease Inhibitor"/>
    <property type="match status" value="1"/>
</dbReference>
<keyword evidence="2" id="KW-0808">Transferase</keyword>